<feature type="transmembrane region" description="Helical" evidence="6">
    <location>
        <begin position="123"/>
        <end position="152"/>
    </location>
</feature>
<evidence type="ECO:0000256" key="5">
    <source>
        <dbReference type="ARBA" id="ARBA00023136"/>
    </source>
</evidence>
<gene>
    <name evidence="7" type="ORF">CARN1_0829</name>
</gene>
<dbReference type="EMBL" id="CABL01000019">
    <property type="protein sequence ID" value="CBH76349.1"/>
    <property type="molecule type" value="Genomic_DNA"/>
</dbReference>
<feature type="transmembrane region" description="Helical" evidence="6">
    <location>
        <begin position="201"/>
        <end position="219"/>
    </location>
</feature>
<feature type="transmembrane region" description="Helical" evidence="6">
    <location>
        <begin position="159"/>
        <end position="178"/>
    </location>
</feature>
<comment type="subcellular location">
    <subcellularLocation>
        <location evidence="1">Membrane</location>
        <topology evidence="1">Multi-pass membrane protein</topology>
    </subcellularLocation>
</comment>
<sequence>MASLGARRSLSGSDKSAWKRWLLRLLAVAGPGIVVTFADTEAGSITTAATSGAQYGFSLVLLQLLLIVPLFVVQEMTVRLGTATGKGHARLIREHYGIGWAWVSLGTMLVTNIAALVTEFAGIAGAAAIFGLPPAPFIVIAAVALTVVILTASYKRAEYFALALCAMELLFIPAAIAAKPNLHSIIFHGILGAQPLGDQHYLLLIASNIGAVIMPWMIFYQQSATVDKGLVSRDLPFARIDTAVGSVATQLIMIAVIVMTAATLFVHHIPVSDAAHAALSLEPLVGKFAGVTFGAALIGASMLGAFVVSLATAWAFGEAFEWRCSLNDSCLKAKRFYALYIGSVALAAGIVLIPNLPLVNMTNDIEAFNGFVLPIVLGFLLVLVNDRRVIGDRRNGLLGNIVTIGLSVVIVALGIWMAIATFIHPGGA</sequence>
<organism evidence="7">
    <name type="scientific">mine drainage metagenome</name>
    <dbReference type="NCBI Taxonomy" id="410659"/>
    <lineage>
        <taxon>unclassified sequences</taxon>
        <taxon>metagenomes</taxon>
        <taxon>ecological metagenomes</taxon>
    </lineage>
</organism>
<feature type="transmembrane region" description="Helical" evidence="6">
    <location>
        <begin position="53"/>
        <end position="74"/>
    </location>
</feature>
<dbReference type="GO" id="GO:0005886">
    <property type="term" value="C:plasma membrane"/>
    <property type="evidence" value="ECO:0007669"/>
    <property type="project" value="TreeGrafter"/>
</dbReference>
<dbReference type="AlphaFoldDB" id="E6PIQ8"/>
<comment type="caution">
    <text evidence="7">The sequence shown here is derived from an EMBL/GenBank/DDBJ whole genome shotgun (WGS) entry which is preliminary data.</text>
</comment>
<feature type="transmembrane region" description="Helical" evidence="6">
    <location>
        <begin position="397"/>
        <end position="423"/>
    </location>
</feature>
<feature type="transmembrane region" description="Helical" evidence="6">
    <location>
        <begin position="288"/>
        <end position="316"/>
    </location>
</feature>
<feature type="transmembrane region" description="Helical" evidence="6">
    <location>
        <begin position="21"/>
        <end position="38"/>
    </location>
</feature>
<dbReference type="Pfam" id="PF01566">
    <property type="entry name" value="Nramp"/>
    <property type="match status" value="1"/>
</dbReference>
<keyword evidence="4 6" id="KW-1133">Transmembrane helix</keyword>
<dbReference type="GO" id="GO:0005384">
    <property type="term" value="F:manganese ion transmembrane transporter activity"/>
    <property type="evidence" value="ECO:0007669"/>
    <property type="project" value="TreeGrafter"/>
</dbReference>
<keyword evidence="5 6" id="KW-0472">Membrane</keyword>
<keyword evidence="3 6" id="KW-0812">Transmembrane</keyword>
<accession>E6PIQ8</accession>
<evidence type="ECO:0000256" key="2">
    <source>
        <dbReference type="ARBA" id="ARBA00022448"/>
    </source>
</evidence>
<protein>
    <submittedName>
        <fullName evidence="7">Putative Manganese transporter of the NRAMP family</fullName>
    </submittedName>
</protein>
<evidence type="ECO:0000256" key="6">
    <source>
        <dbReference type="SAM" id="Phobius"/>
    </source>
</evidence>
<dbReference type="GO" id="GO:0015086">
    <property type="term" value="F:cadmium ion transmembrane transporter activity"/>
    <property type="evidence" value="ECO:0007669"/>
    <property type="project" value="TreeGrafter"/>
</dbReference>
<evidence type="ECO:0000256" key="3">
    <source>
        <dbReference type="ARBA" id="ARBA00022692"/>
    </source>
</evidence>
<name>E6PIQ8_9ZZZZ</name>
<keyword evidence="2" id="KW-0813">Transport</keyword>
<dbReference type="PANTHER" id="PTHR11706:SF33">
    <property type="entry name" value="NATURAL RESISTANCE-ASSOCIATED MACROPHAGE PROTEIN 2"/>
    <property type="match status" value="1"/>
</dbReference>
<evidence type="ECO:0000313" key="7">
    <source>
        <dbReference type="EMBL" id="CBH76349.1"/>
    </source>
</evidence>
<feature type="transmembrane region" description="Helical" evidence="6">
    <location>
        <begin position="337"/>
        <end position="356"/>
    </location>
</feature>
<reference evidence="7" key="1">
    <citation type="submission" date="2009-10" db="EMBL/GenBank/DDBJ databases">
        <title>Diversity of trophic interactions inside an arsenic-rich microbial ecosystem.</title>
        <authorList>
            <person name="Bertin P.N."/>
            <person name="Heinrich-Salmeron A."/>
            <person name="Pelletier E."/>
            <person name="Goulhen-Chollet F."/>
            <person name="Arsene-Ploetze F."/>
            <person name="Gallien S."/>
            <person name="Calteau A."/>
            <person name="Vallenet D."/>
            <person name="Casiot C."/>
            <person name="Chane-Woon-Ming B."/>
            <person name="Giloteaux L."/>
            <person name="Barakat M."/>
            <person name="Bonnefoy V."/>
            <person name="Bruneel O."/>
            <person name="Chandler M."/>
            <person name="Cleiss J."/>
            <person name="Duran R."/>
            <person name="Elbaz-Poulichet F."/>
            <person name="Fonknechten N."/>
            <person name="Lauga B."/>
            <person name="Mornico D."/>
            <person name="Ortet P."/>
            <person name="Schaeffer C."/>
            <person name="Siguier P."/>
            <person name="Alexander Thil Smith A."/>
            <person name="Van Dorsselaer A."/>
            <person name="Weissenbach J."/>
            <person name="Medigue C."/>
            <person name="Le Paslier D."/>
        </authorList>
    </citation>
    <scope>NUCLEOTIDE SEQUENCE</scope>
</reference>
<evidence type="ECO:0000256" key="1">
    <source>
        <dbReference type="ARBA" id="ARBA00004141"/>
    </source>
</evidence>
<proteinExistence type="predicted"/>
<evidence type="ECO:0000256" key="4">
    <source>
        <dbReference type="ARBA" id="ARBA00022989"/>
    </source>
</evidence>
<dbReference type="GO" id="GO:0034755">
    <property type="term" value="P:iron ion transmembrane transport"/>
    <property type="evidence" value="ECO:0007669"/>
    <property type="project" value="TreeGrafter"/>
</dbReference>
<dbReference type="InterPro" id="IPR001046">
    <property type="entry name" value="NRAMP_fam"/>
</dbReference>
<feature type="transmembrane region" description="Helical" evidence="6">
    <location>
        <begin position="95"/>
        <end position="117"/>
    </location>
</feature>
<feature type="transmembrane region" description="Helical" evidence="6">
    <location>
        <begin position="240"/>
        <end position="268"/>
    </location>
</feature>
<feature type="transmembrane region" description="Helical" evidence="6">
    <location>
        <begin position="368"/>
        <end position="385"/>
    </location>
</feature>
<dbReference type="PANTHER" id="PTHR11706">
    <property type="entry name" value="SOLUTE CARRIER PROTEIN FAMILY 11 MEMBER"/>
    <property type="match status" value="1"/>
</dbReference>